<sequence>MLLVAAMVATTLAISRVDGNSRVQLRVLTDEAAMDFPPEPAAEWGQCKWIDKTVECGDGLECYVQNDWYGQCLQSVVDTWGLCADGWRKMPCKAGHICQMKGDWYGQCVPSPNADTKVSEWGQCGWDGFTATCEDNLKCVYSDIAWFGFCVKKYVEAFGQCGGYGWSTDCVDGSVCKLQSEAFSQCIPSSDGGRVAEGGQCKWEGNQVNCADGLQCIVYNDWYGQCVKQVADVWGQCGGKNWNGTCRDGSKCVWMSDWYSQCVPN</sequence>
<gene>
    <name evidence="4" type="ORF">PHMEG_00014269</name>
</gene>
<dbReference type="GO" id="GO:0030248">
    <property type="term" value="F:cellulose binding"/>
    <property type="evidence" value="ECO:0007669"/>
    <property type="project" value="InterPro"/>
</dbReference>
<dbReference type="SMART" id="SM00236">
    <property type="entry name" value="fCBD"/>
    <property type="match status" value="6"/>
</dbReference>
<feature type="chain" id="PRO_5013121576" evidence="2">
    <location>
        <begin position="20"/>
        <end position="265"/>
    </location>
</feature>
<evidence type="ECO:0000256" key="2">
    <source>
        <dbReference type="SAM" id="SignalP"/>
    </source>
</evidence>
<dbReference type="STRING" id="4795.A0A225W5R9"/>
<dbReference type="InterPro" id="IPR035971">
    <property type="entry name" value="CBD_sf"/>
</dbReference>
<evidence type="ECO:0000259" key="3">
    <source>
        <dbReference type="PROSITE" id="PS51164"/>
    </source>
</evidence>
<reference evidence="5" key="1">
    <citation type="submission" date="2017-03" db="EMBL/GenBank/DDBJ databases">
        <title>Phytopthora megakarya and P. palmivora, two closely related causual agents of cacao black pod achieved similar genome size and gene model numbers by different mechanisms.</title>
        <authorList>
            <person name="Ali S."/>
            <person name="Shao J."/>
            <person name="Larry D.J."/>
            <person name="Kronmiller B."/>
            <person name="Shen D."/>
            <person name="Strem M.D."/>
            <person name="Melnick R.L."/>
            <person name="Guiltinan M.J."/>
            <person name="Tyler B.M."/>
            <person name="Meinhardt L.W."/>
            <person name="Bailey B.A."/>
        </authorList>
    </citation>
    <scope>NUCLEOTIDE SEQUENCE [LARGE SCALE GENOMIC DNA]</scope>
    <source>
        <strain evidence="5">zdho120</strain>
    </source>
</reference>
<organism evidence="4 5">
    <name type="scientific">Phytophthora megakarya</name>
    <dbReference type="NCBI Taxonomy" id="4795"/>
    <lineage>
        <taxon>Eukaryota</taxon>
        <taxon>Sar</taxon>
        <taxon>Stramenopiles</taxon>
        <taxon>Oomycota</taxon>
        <taxon>Peronosporomycetes</taxon>
        <taxon>Peronosporales</taxon>
        <taxon>Peronosporaceae</taxon>
        <taxon>Phytophthora</taxon>
    </lineage>
</organism>
<feature type="domain" description="CBM1" evidence="3">
    <location>
        <begin position="153"/>
        <end position="227"/>
    </location>
</feature>
<evidence type="ECO:0000313" key="5">
    <source>
        <dbReference type="Proteomes" id="UP000198211"/>
    </source>
</evidence>
<dbReference type="Proteomes" id="UP000198211">
    <property type="component" value="Unassembled WGS sequence"/>
</dbReference>
<feature type="signal peptide" evidence="2">
    <location>
        <begin position="1"/>
        <end position="19"/>
    </location>
</feature>
<dbReference type="EMBL" id="NBNE01001813">
    <property type="protein sequence ID" value="OWZ12548.1"/>
    <property type="molecule type" value="Genomic_DNA"/>
</dbReference>
<dbReference type="InterPro" id="IPR000254">
    <property type="entry name" value="CBD"/>
</dbReference>
<dbReference type="PROSITE" id="PS51164">
    <property type="entry name" value="CBM1_2"/>
    <property type="match status" value="2"/>
</dbReference>
<evidence type="ECO:0000313" key="4">
    <source>
        <dbReference type="EMBL" id="OWZ12548.1"/>
    </source>
</evidence>
<dbReference type="AlphaFoldDB" id="A0A225W5R9"/>
<name>A0A225W5R9_9STRA</name>
<dbReference type="OrthoDB" id="2119228at2759"/>
<proteinExistence type="predicted"/>
<dbReference type="GO" id="GO:0005975">
    <property type="term" value="P:carbohydrate metabolic process"/>
    <property type="evidence" value="ECO:0007669"/>
    <property type="project" value="InterPro"/>
</dbReference>
<protein>
    <submittedName>
        <fullName evidence="4">Endo-glucanase RCE3</fullName>
    </submittedName>
</protein>
<dbReference type="Pfam" id="PF00734">
    <property type="entry name" value="CBM_1"/>
    <property type="match status" value="2"/>
</dbReference>
<comment type="caution">
    <text evidence="4">The sequence shown here is derived from an EMBL/GenBank/DDBJ whole genome shotgun (WGS) entry which is preliminary data.</text>
</comment>
<keyword evidence="1 2" id="KW-0732">Signal</keyword>
<evidence type="ECO:0000256" key="1">
    <source>
        <dbReference type="ARBA" id="ARBA00022729"/>
    </source>
</evidence>
<dbReference type="GO" id="GO:0005576">
    <property type="term" value="C:extracellular region"/>
    <property type="evidence" value="ECO:0007669"/>
    <property type="project" value="InterPro"/>
</dbReference>
<accession>A0A225W5R9</accession>
<dbReference type="SUPFAM" id="SSF57180">
    <property type="entry name" value="Cellulose-binding domain"/>
    <property type="match status" value="2"/>
</dbReference>
<feature type="domain" description="CBM1" evidence="3">
    <location>
        <begin position="229"/>
        <end position="263"/>
    </location>
</feature>
<keyword evidence="5" id="KW-1185">Reference proteome</keyword>